<dbReference type="CDD" id="cd09076">
    <property type="entry name" value="L1-EN"/>
    <property type="match status" value="1"/>
</dbReference>
<dbReference type="InterPro" id="IPR000477">
    <property type="entry name" value="RT_dom"/>
</dbReference>
<reference evidence="4" key="1">
    <citation type="submission" date="2018-07" db="EMBL/GenBank/DDBJ databases">
        <title>Comparative genomics of catfishes provides insights into carnivory and benthic adaptation.</title>
        <authorList>
            <person name="Zhang Y."/>
            <person name="Wang D."/>
            <person name="Peng Z."/>
            <person name="Zheng S."/>
            <person name="Shao F."/>
            <person name="Tao W."/>
        </authorList>
    </citation>
    <scope>NUCLEOTIDE SEQUENCE</scope>
    <source>
        <strain evidence="4">Chongqing</strain>
    </source>
</reference>
<gene>
    <name evidence="4" type="ORF">C0J50_12889</name>
</gene>
<dbReference type="GO" id="GO:0004523">
    <property type="term" value="F:RNA-DNA hybrid ribonuclease activity"/>
    <property type="evidence" value="ECO:0007669"/>
    <property type="project" value="UniProtKB-EC"/>
</dbReference>
<dbReference type="Pfam" id="PF03372">
    <property type="entry name" value="Exo_endo_phos"/>
    <property type="match status" value="1"/>
</dbReference>
<dbReference type="InterPro" id="IPR043128">
    <property type="entry name" value="Rev_trsase/Diguanyl_cyclase"/>
</dbReference>
<dbReference type="InterPro" id="IPR043502">
    <property type="entry name" value="DNA/RNA_pol_sf"/>
</dbReference>
<evidence type="ECO:0000313" key="5">
    <source>
        <dbReference type="Proteomes" id="UP001205998"/>
    </source>
</evidence>
<dbReference type="Pfam" id="PF00078">
    <property type="entry name" value="RVT_1"/>
    <property type="match status" value="1"/>
</dbReference>
<dbReference type="Proteomes" id="UP001205998">
    <property type="component" value="Unassembled WGS sequence"/>
</dbReference>
<dbReference type="Gene3D" id="3.30.70.270">
    <property type="match status" value="1"/>
</dbReference>
<dbReference type="InterPro" id="IPR036691">
    <property type="entry name" value="Endo/exonu/phosph_ase_sf"/>
</dbReference>
<comment type="similarity">
    <text evidence="1">Belongs to the beta type-B retroviral polymerase family. HERV class-II K(HML-2) pol subfamily.</text>
</comment>
<accession>A0AAD5B550</accession>
<evidence type="ECO:0000256" key="1">
    <source>
        <dbReference type="ARBA" id="ARBA00010879"/>
    </source>
</evidence>
<evidence type="ECO:0000313" key="4">
    <source>
        <dbReference type="EMBL" id="KAI5627562.1"/>
    </source>
</evidence>
<dbReference type="PANTHER" id="PTHR47027:SF28">
    <property type="entry name" value="ENDONUCLEASE-REVERSE TRANSCRIPTASE"/>
    <property type="match status" value="1"/>
</dbReference>
<feature type="domain" description="Reverse transcriptase" evidence="3">
    <location>
        <begin position="401"/>
        <end position="658"/>
    </location>
</feature>
<keyword evidence="5" id="KW-1185">Reference proteome</keyword>
<comment type="caution">
    <text evidence="4">The sequence shown here is derived from an EMBL/GenBank/DDBJ whole genome shotgun (WGS) entry which is preliminary data.</text>
</comment>
<evidence type="ECO:0000256" key="2">
    <source>
        <dbReference type="ARBA" id="ARBA00012180"/>
    </source>
</evidence>
<evidence type="ECO:0000259" key="3">
    <source>
        <dbReference type="PROSITE" id="PS50878"/>
    </source>
</evidence>
<dbReference type="EMBL" id="MU550350">
    <property type="protein sequence ID" value="KAI5627562.1"/>
    <property type="molecule type" value="Genomic_DNA"/>
</dbReference>
<protein>
    <recommendedName>
        <fullName evidence="2">ribonuclease H</fullName>
        <ecNumber evidence="2">3.1.26.4</ecNumber>
    </recommendedName>
</protein>
<dbReference type="CDD" id="cd01650">
    <property type="entry name" value="RT_nLTR_like"/>
    <property type="match status" value="1"/>
</dbReference>
<dbReference type="Gene3D" id="3.60.10.10">
    <property type="entry name" value="Endonuclease/exonuclease/phosphatase"/>
    <property type="match status" value="1"/>
</dbReference>
<dbReference type="SUPFAM" id="SSF56219">
    <property type="entry name" value="DNase I-like"/>
    <property type="match status" value="1"/>
</dbReference>
<dbReference type="SUPFAM" id="SSF56672">
    <property type="entry name" value="DNA/RNA polymerases"/>
    <property type="match status" value="1"/>
</dbReference>
<organism evidence="4 5">
    <name type="scientific">Silurus asotus</name>
    <name type="common">Amur catfish</name>
    <name type="synonym">Parasilurus asotus</name>
    <dbReference type="NCBI Taxonomy" id="30991"/>
    <lineage>
        <taxon>Eukaryota</taxon>
        <taxon>Metazoa</taxon>
        <taxon>Chordata</taxon>
        <taxon>Craniata</taxon>
        <taxon>Vertebrata</taxon>
        <taxon>Euteleostomi</taxon>
        <taxon>Actinopterygii</taxon>
        <taxon>Neopterygii</taxon>
        <taxon>Teleostei</taxon>
        <taxon>Ostariophysi</taxon>
        <taxon>Siluriformes</taxon>
        <taxon>Siluridae</taxon>
        <taxon>Silurus</taxon>
    </lineage>
</organism>
<name>A0AAD5B550_SILAS</name>
<proteinExistence type="inferred from homology"/>
<dbReference type="PANTHER" id="PTHR47027">
    <property type="entry name" value="REVERSE TRANSCRIPTASE DOMAIN-CONTAINING PROTEIN"/>
    <property type="match status" value="1"/>
</dbReference>
<dbReference type="EC" id="3.1.26.4" evidence="2"/>
<sequence length="767" mass="89458">MGAQASALLVPFPSPGREVADMMQRRKVDMLCVQETKWKGRKARNIGGGFKLFCHGVDGKRNGVGVILKEEYSKSEVEVKRVSDRVMIMKVEVEWMMLNVISAYAPQVGSEIEDKERFWSELNEVVDAVPRKERLVIGADFNGHVGKGDRGDEEVMGRYGFKERNVEGQMVVYFAKRMEMAVVNTYFRKKEDHRVTYKSGGRCTQVDYVLCRRCNLKEIGDCKVLAGNSVARQHRMVVLEAKKKRRKVRLEKKIRWWKLKEEECSVRFREEVRQGFGGGEEVPDYWATTAGVMREAARKVLGVTSGNRKQDKETWWWNEEVQESIRGKRGKRLAKQKWDRQSDEKCRQKYKEMRQKVKREVAKPRKRHIRSCIRGWTLRKEKRIYTDWPGRGTEQGRMYCKILEGERMPEEWRRSVLVFKHMGDVQTCSNYWGIKLISHTMKLWERVVEAMLGEEVTICKQQYGFMPRKSTTDALFVFRMLMEKYREGQKELHCVFVDLEKAYDRVPREELWYCMRKSGVSEKYVRVVQDMYEDSVTAVKCAVGTTDWFRVKVGLHQGTAGSPFLFAVVIDRLTDEVRQESPWTMMFAVDIVICGESREQVQKSLERWRYALERWGMKVSRSETEYMCVNEKEGSGVMQLQREEVEKVEEFRYLGSTVQSNGECVREHIPPPLQALLNLLTTLTTNHNIIRKHYIPGILLSDFIHHHCKQERAQGQSLMQINLHLEQVPTAHFTAVTLSSYMSCTPSHTSLTHLTFSYNTTTPLLAL</sequence>
<dbReference type="AlphaFoldDB" id="A0AAD5B550"/>
<dbReference type="InterPro" id="IPR005135">
    <property type="entry name" value="Endo/exonuclease/phosphatase"/>
</dbReference>
<dbReference type="PROSITE" id="PS50878">
    <property type="entry name" value="RT_POL"/>
    <property type="match status" value="1"/>
</dbReference>